<keyword evidence="6" id="KW-0227">DNA damage</keyword>
<dbReference type="GO" id="GO:0140078">
    <property type="term" value="F:class I DNA-(apurinic or apyrimidinic site) endonuclease activity"/>
    <property type="evidence" value="ECO:0007669"/>
    <property type="project" value="UniProtKB-EC"/>
</dbReference>
<evidence type="ECO:0000256" key="12">
    <source>
        <dbReference type="ARBA" id="ARBA00023239"/>
    </source>
</evidence>
<keyword evidence="11" id="KW-0234">DNA repair</keyword>
<evidence type="ECO:0000259" key="18">
    <source>
        <dbReference type="PROSITE" id="PS51066"/>
    </source>
</evidence>
<evidence type="ECO:0000313" key="21">
    <source>
        <dbReference type="Proteomes" id="UP000552038"/>
    </source>
</evidence>
<comment type="similarity">
    <text evidence="2">Belongs to the FPG family.</text>
</comment>
<keyword evidence="5" id="KW-0479">Metal-binding</keyword>
<dbReference type="GO" id="GO:0003684">
    <property type="term" value="F:damaged DNA binding"/>
    <property type="evidence" value="ECO:0007669"/>
    <property type="project" value="InterPro"/>
</dbReference>
<sequence length="298" mass="33543">MPEIPVMERYRKQLDQLVTGERIRSLHVQRESWLNTDLHSLTNGLVGRQILFIERRGTDLIWHLDDGRRLVLQIGAGSRLEIVSTLQAVAHGVVSHSSAEADQVHDVSHSQFAVITDHAAMTIFGARNCHIMWLTAKQVEDMQLELGPDPLSRHLTPERFSQRFAKRRTTLKSALTNPNIIAGIGNQLADDIAFAAGILPTVRTEKLKEEHWNRVFFAMLDVLHHAIEHENDMDLQISSKLHEKSYAGEAMDISIHGKTGEPCPKCGTPIEVTLIQRRPSNFCPKCQIDPTADGHENE</sequence>
<proteinExistence type="inferred from homology"/>
<dbReference type="Gene3D" id="1.10.8.50">
    <property type="match status" value="1"/>
</dbReference>
<evidence type="ECO:0000256" key="2">
    <source>
        <dbReference type="ARBA" id="ARBA00009409"/>
    </source>
</evidence>
<dbReference type="Pfam" id="PF06827">
    <property type="entry name" value="zf-FPG_IleRS"/>
    <property type="match status" value="1"/>
</dbReference>
<reference evidence="20 21" key="1">
    <citation type="submission" date="2020-05" db="EMBL/GenBank/DDBJ databases">
        <title>Whole genome sequencing and identification of novel metabolites from Paenibacillus alvei strain JR949.</title>
        <authorList>
            <person name="Rajendhran J."/>
            <person name="Sree Pranav P."/>
            <person name="Mahalakshmi B."/>
            <person name="Karthikeyan R."/>
        </authorList>
    </citation>
    <scope>NUCLEOTIDE SEQUENCE [LARGE SCALE GENOMIC DNA]</scope>
    <source>
        <strain evidence="20 21">JR949</strain>
    </source>
</reference>
<dbReference type="PROSITE" id="PS51068">
    <property type="entry name" value="FPG_CAT"/>
    <property type="match status" value="1"/>
</dbReference>
<dbReference type="InterPro" id="IPR000214">
    <property type="entry name" value="Znf_DNA_glyclase/AP_lyase"/>
</dbReference>
<evidence type="ECO:0000259" key="19">
    <source>
        <dbReference type="PROSITE" id="PS51068"/>
    </source>
</evidence>
<accession>A0AAP6ZZ18</accession>
<evidence type="ECO:0000256" key="9">
    <source>
        <dbReference type="ARBA" id="ARBA00022833"/>
    </source>
</evidence>
<feature type="domain" description="FPG-type" evidence="18">
    <location>
        <begin position="254"/>
        <end position="288"/>
    </location>
</feature>
<dbReference type="SMART" id="SM01232">
    <property type="entry name" value="H2TH"/>
    <property type="match status" value="1"/>
</dbReference>
<dbReference type="GO" id="GO:0008270">
    <property type="term" value="F:zinc ion binding"/>
    <property type="evidence" value="ECO:0007669"/>
    <property type="project" value="UniProtKB-KW"/>
</dbReference>
<dbReference type="GO" id="GO:0006284">
    <property type="term" value="P:base-excision repair"/>
    <property type="evidence" value="ECO:0007669"/>
    <property type="project" value="InterPro"/>
</dbReference>
<evidence type="ECO:0000256" key="1">
    <source>
        <dbReference type="ARBA" id="ARBA00001947"/>
    </source>
</evidence>
<gene>
    <name evidence="20" type="ORF">HMI46_17485</name>
</gene>
<dbReference type="GO" id="GO:0000703">
    <property type="term" value="F:oxidized pyrimidine nucleobase lesion DNA N-glycosylase activity"/>
    <property type="evidence" value="ECO:0007669"/>
    <property type="project" value="TreeGrafter"/>
</dbReference>
<comment type="catalytic activity">
    <reaction evidence="16">
        <text>2'-deoxyribonucleotide-(2'-deoxyribose 5'-phosphate)-2'-deoxyribonucleotide-DNA = a 3'-end 2'-deoxyribonucleotide-(2,3-dehydro-2,3-deoxyribose 5'-phosphate)-DNA + a 5'-end 5'-phospho-2'-deoxyribonucleoside-DNA + H(+)</text>
        <dbReference type="Rhea" id="RHEA:66592"/>
        <dbReference type="Rhea" id="RHEA-COMP:13180"/>
        <dbReference type="Rhea" id="RHEA-COMP:16897"/>
        <dbReference type="Rhea" id="RHEA-COMP:17067"/>
        <dbReference type="ChEBI" id="CHEBI:15378"/>
        <dbReference type="ChEBI" id="CHEBI:136412"/>
        <dbReference type="ChEBI" id="CHEBI:157695"/>
        <dbReference type="ChEBI" id="CHEBI:167181"/>
        <dbReference type="EC" id="4.2.99.18"/>
    </reaction>
</comment>
<evidence type="ECO:0000256" key="14">
    <source>
        <dbReference type="ARBA" id="ARBA00023295"/>
    </source>
</evidence>
<evidence type="ECO:0000256" key="4">
    <source>
        <dbReference type="ARBA" id="ARBA00016240"/>
    </source>
</evidence>
<keyword evidence="9" id="KW-0862">Zinc</keyword>
<dbReference type="SUPFAM" id="SSF46946">
    <property type="entry name" value="S13-like H2TH domain"/>
    <property type="match status" value="1"/>
</dbReference>
<evidence type="ECO:0000256" key="6">
    <source>
        <dbReference type="ARBA" id="ARBA00022763"/>
    </source>
</evidence>
<keyword evidence="10" id="KW-0238">DNA-binding</keyword>
<dbReference type="InterPro" id="IPR012319">
    <property type="entry name" value="FPG_cat"/>
</dbReference>
<keyword evidence="8" id="KW-0378">Hydrolase</keyword>
<evidence type="ECO:0000256" key="3">
    <source>
        <dbReference type="ARBA" id="ARBA00012720"/>
    </source>
</evidence>
<dbReference type="SUPFAM" id="SSF57716">
    <property type="entry name" value="Glucocorticoid receptor-like (DNA-binding domain)"/>
    <property type="match status" value="1"/>
</dbReference>
<protein>
    <recommendedName>
        <fullName evidence="4">Formamidopyrimidine-DNA glycosylase</fullName>
        <ecNumber evidence="3">4.2.99.18</ecNumber>
    </recommendedName>
    <alternativeName>
        <fullName evidence="15">DNA-(apurinic or apyrimidinic site) lyase MutM</fullName>
    </alternativeName>
</protein>
<dbReference type="Pfam" id="PF01149">
    <property type="entry name" value="Fapy_DNA_glyco"/>
    <property type="match status" value="1"/>
</dbReference>
<comment type="cofactor">
    <cofactor evidence="1">
        <name>Zn(2+)</name>
        <dbReference type="ChEBI" id="CHEBI:29105"/>
    </cofactor>
</comment>
<dbReference type="Pfam" id="PF06831">
    <property type="entry name" value="H2TH"/>
    <property type="match status" value="1"/>
</dbReference>
<dbReference type="SUPFAM" id="SSF81624">
    <property type="entry name" value="N-terminal domain of MutM-like DNA repair proteins"/>
    <property type="match status" value="1"/>
</dbReference>
<dbReference type="InterPro" id="IPR015886">
    <property type="entry name" value="H2TH_FPG"/>
</dbReference>
<dbReference type="PROSITE" id="PS01242">
    <property type="entry name" value="ZF_FPG_1"/>
    <property type="match status" value="1"/>
</dbReference>
<dbReference type="InterPro" id="IPR035937">
    <property type="entry name" value="FPG_N"/>
</dbReference>
<dbReference type="Proteomes" id="UP000552038">
    <property type="component" value="Unassembled WGS sequence"/>
</dbReference>
<evidence type="ECO:0000313" key="20">
    <source>
        <dbReference type="EMBL" id="NOJ72341.1"/>
    </source>
</evidence>
<evidence type="ECO:0000256" key="13">
    <source>
        <dbReference type="ARBA" id="ARBA00023268"/>
    </source>
</evidence>
<keyword evidence="14" id="KW-0326">Glycosidase</keyword>
<dbReference type="InterPro" id="IPR010663">
    <property type="entry name" value="Znf_FPG/IleRS"/>
</dbReference>
<dbReference type="EC" id="4.2.99.18" evidence="3"/>
<dbReference type="RefSeq" id="WP_171417916.1">
    <property type="nucleotide sequence ID" value="NZ_JABFOR010000024.1"/>
</dbReference>
<dbReference type="InterPro" id="IPR015887">
    <property type="entry name" value="DNA_glyclase_Znf_dom_DNA_BS"/>
</dbReference>
<organism evidence="20 21">
    <name type="scientific">Paenibacillus alvei</name>
    <name type="common">Bacillus alvei</name>
    <dbReference type="NCBI Taxonomy" id="44250"/>
    <lineage>
        <taxon>Bacteria</taxon>
        <taxon>Bacillati</taxon>
        <taxon>Bacillota</taxon>
        <taxon>Bacilli</taxon>
        <taxon>Bacillales</taxon>
        <taxon>Paenibacillaceae</taxon>
        <taxon>Paenibacillus</taxon>
    </lineage>
</organism>
<dbReference type="PROSITE" id="PS51066">
    <property type="entry name" value="ZF_FPG_2"/>
    <property type="match status" value="1"/>
</dbReference>
<dbReference type="SMART" id="SM00898">
    <property type="entry name" value="Fapy_DNA_glyco"/>
    <property type="match status" value="1"/>
</dbReference>
<dbReference type="Gene3D" id="3.20.190.10">
    <property type="entry name" value="MutM-like, N-terminal"/>
    <property type="match status" value="1"/>
</dbReference>
<evidence type="ECO:0000256" key="15">
    <source>
        <dbReference type="ARBA" id="ARBA00030638"/>
    </source>
</evidence>
<evidence type="ECO:0000256" key="16">
    <source>
        <dbReference type="ARBA" id="ARBA00044632"/>
    </source>
</evidence>
<dbReference type="InterPro" id="IPR010979">
    <property type="entry name" value="Ribosomal_uS13-like_H2TH"/>
</dbReference>
<evidence type="ECO:0000256" key="17">
    <source>
        <dbReference type="PROSITE-ProRule" id="PRU00391"/>
    </source>
</evidence>
<dbReference type="PANTHER" id="PTHR42697">
    <property type="entry name" value="ENDONUCLEASE 8"/>
    <property type="match status" value="1"/>
</dbReference>
<evidence type="ECO:0000256" key="10">
    <source>
        <dbReference type="ARBA" id="ARBA00023125"/>
    </source>
</evidence>
<dbReference type="AlphaFoldDB" id="A0AAP6ZZ18"/>
<evidence type="ECO:0000256" key="8">
    <source>
        <dbReference type="ARBA" id="ARBA00022801"/>
    </source>
</evidence>
<evidence type="ECO:0000256" key="5">
    <source>
        <dbReference type="ARBA" id="ARBA00022723"/>
    </source>
</evidence>
<dbReference type="PANTHER" id="PTHR42697:SF1">
    <property type="entry name" value="ENDONUCLEASE 8"/>
    <property type="match status" value="1"/>
</dbReference>
<dbReference type="EMBL" id="JABFOR010000024">
    <property type="protein sequence ID" value="NOJ72341.1"/>
    <property type="molecule type" value="Genomic_DNA"/>
</dbReference>
<comment type="caution">
    <text evidence="20">The sequence shown here is derived from an EMBL/GenBank/DDBJ whole genome shotgun (WGS) entry which is preliminary data.</text>
</comment>
<keyword evidence="13" id="KW-0511">Multifunctional enzyme</keyword>
<feature type="domain" description="Formamidopyrimidine-DNA glycosylase catalytic" evidence="19">
    <location>
        <begin position="2"/>
        <end position="161"/>
    </location>
</feature>
<name>A0AAP6ZZ18_PAEAL</name>
<evidence type="ECO:0000256" key="7">
    <source>
        <dbReference type="ARBA" id="ARBA00022771"/>
    </source>
</evidence>
<evidence type="ECO:0000256" key="11">
    <source>
        <dbReference type="ARBA" id="ARBA00023204"/>
    </source>
</evidence>
<keyword evidence="7 17" id="KW-0863">Zinc-finger</keyword>
<keyword evidence="12" id="KW-0456">Lyase</keyword>